<dbReference type="AlphaFoldDB" id="A0A382P797"/>
<organism evidence="1">
    <name type="scientific">marine metagenome</name>
    <dbReference type="NCBI Taxonomy" id="408172"/>
    <lineage>
        <taxon>unclassified sequences</taxon>
        <taxon>metagenomes</taxon>
        <taxon>ecological metagenomes</taxon>
    </lineage>
</organism>
<protein>
    <submittedName>
        <fullName evidence="1">Uncharacterized protein</fullName>
    </submittedName>
</protein>
<feature type="non-terminal residue" evidence="1">
    <location>
        <position position="28"/>
    </location>
</feature>
<accession>A0A382P797</accession>
<evidence type="ECO:0000313" key="1">
    <source>
        <dbReference type="EMBL" id="SVC68710.1"/>
    </source>
</evidence>
<name>A0A382P797_9ZZZZ</name>
<dbReference type="EMBL" id="UINC01105059">
    <property type="protein sequence ID" value="SVC68710.1"/>
    <property type="molecule type" value="Genomic_DNA"/>
</dbReference>
<proteinExistence type="predicted"/>
<reference evidence="1" key="1">
    <citation type="submission" date="2018-05" db="EMBL/GenBank/DDBJ databases">
        <authorList>
            <person name="Lanie J.A."/>
            <person name="Ng W.-L."/>
            <person name="Kazmierczak K.M."/>
            <person name="Andrzejewski T.M."/>
            <person name="Davidsen T.M."/>
            <person name="Wayne K.J."/>
            <person name="Tettelin H."/>
            <person name="Glass J.I."/>
            <person name="Rusch D."/>
            <person name="Podicherti R."/>
            <person name="Tsui H.-C.T."/>
            <person name="Winkler M.E."/>
        </authorList>
    </citation>
    <scope>NUCLEOTIDE SEQUENCE</scope>
</reference>
<sequence>MLVAMVVALGVFFSDTIMQLFSKGAAAL</sequence>
<gene>
    <name evidence="1" type="ORF">METZ01_LOCUS321564</name>
</gene>